<evidence type="ECO:0000313" key="3">
    <source>
        <dbReference type="EMBL" id="ATU74577.1"/>
    </source>
</evidence>
<organism evidence="3">
    <name type="scientific">Liposcelis bostrychophila</name>
    <name type="common">Booklouse</name>
    <dbReference type="NCBI Taxonomy" id="185214"/>
    <lineage>
        <taxon>Eukaryota</taxon>
        <taxon>Metazoa</taxon>
        <taxon>Ecdysozoa</taxon>
        <taxon>Arthropoda</taxon>
        <taxon>Hexapoda</taxon>
        <taxon>Insecta</taxon>
        <taxon>Pterygota</taxon>
        <taxon>Neoptera</taxon>
        <taxon>Paraneoptera</taxon>
        <taxon>Psocodea</taxon>
        <taxon>Troctomorpha</taxon>
        <taxon>Liposcelidetae</taxon>
        <taxon>Liposcelididae</taxon>
        <taxon>Liposcelis</taxon>
    </lineage>
</organism>
<protein>
    <submittedName>
        <fullName evidence="3">NADH dehydrogenase subunit 6</fullName>
    </submittedName>
</protein>
<feature type="transmembrane region" description="Helical" evidence="1">
    <location>
        <begin position="48"/>
        <end position="69"/>
    </location>
</feature>
<feature type="transmembrane region" description="Helical" evidence="1">
    <location>
        <begin position="115"/>
        <end position="136"/>
    </location>
</feature>
<keyword evidence="1" id="KW-1133">Transmembrane helix</keyword>
<dbReference type="EMBL" id="KY656893">
    <property type="protein sequence ID" value="ATU74577.1"/>
    <property type="molecule type" value="Genomic_DNA"/>
</dbReference>
<keyword evidence="1" id="KW-0472">Membrane</keyword>
<geneLocation type="mitochondrion" evidence="3"/>
<keyword evidence="1" id="KW-0812">Transmembrane</keyword>
<dbReference type="AlphaFoldDB" id="A0A3Q8BY41"/>
<gene>
    <name evidence="3" type="primary">nad6</name>
</gene>
<feature type="transmembrane region" description="Helical" evidence="1">
    <location>
        <begin position="76"/>
        <end position="95"/>
    </location>
</feature>
<keyword evidence="3" id="KW-0496">Mitochondrion</keyword>
<accession>A0A3Q8BY41</accession>
<dbReference type="EMBL" id="KY656891">
    <property type="protein sequence ID" value="ATU74564.1"/>
    <property type="molecule type" value="Genomic_DNA"/>
</dbReference>
<evidence type="ECO:0000256" key="1">
    <source>
        <dbReference type="SAM" id="Phobius"/>
    </source>
</evidence>
<evidence type="ECO:0000313" key="2">
    <source>
        <dbReference type="EMBL" id="ATU74564.1"/>
    </source>
</evidence>
<proteinExistence type="predicted"/>
<feature type="transmembrane region" description="Helical" evidence="1">
    <location>
        <begin position="21"/>
        <end position="42"/>
    </location>
</feature>
<name>A0A3Q8BY41_LIPBO</name>
<reference evidence="3" key="1">
    <citation type="submission" date="2017-02" db="EMBL/GenBank/DDBJ databases">
        <title>Mitochondrial genome organization varies among different groups of the booklouse, Liposcelis bostrychophila.</title>
        <authorList>
            <person name="Feng S.Q."/>
            <person name="Yang Q.Q."/>
            <person name="Li Z.H."/>
        </authorList>
    </citation>
    <scope>NUCLEOTIDE SEQUENCE</scope>
    <source>
        <strain evidence="2">BJ</strain>
        <strain evidence="3">XSG</strain>
    </source>
</reference>
<sequence>MLDLLWMVVIYFMVLFSLENYMFGVLVYMFMVIFTGGVIMSMTSSSVWMSMIFLIFMVGGLMVSFFYMVSLTHNMVLKIIPHVFLLSLILTPYFNSQDVSNFNIVYSNSFFLFSSLSYLILVLFMLALLFLILFLIDFKLKAMKGFIKEI</sequence>